<sequence length="157" mass="17746">MITITKLCDRYLEQVKRVQIEQDQIEFAGTASEFLEEICDTTHLHVIKHQEDVIGYFKLDLAYAKKYDFCPQDGVGIRAFVIDKGQQGKGFGKQAVAALIPFLNAFYPQFNHICLTVNCRNTLAYECYKKAGFTDTGKKYLGSPAGPNYIMQSSLID</sequence>
<evidence type="ECO:0000259" key="1">
    <source>
        <dbReference type="PROSITE" id="PS51186"/>
    </source>
</evidence>
<feature type="domain" description="N-acetyltransferase" evidence="1">
    <location>
        <begin position="2"/>
        <end position="156"/>
    </location>
</feature>
<dbReference type="InterPro" id="IPR016181">
    <property type="entry name" value="Acyl_CoA_acyltransferase"/>
</dbReference>
<reference evidence="2 3" key="1">
    <citation type="submission" date="2014-12" db="EMBL/GenBank/DDBJ databases">
        <title>Draft Genome Sequence of Pseudoalteromonas luteoviolacea HI1.</title>
        <authorList>
            <person name="Asahina A.Y."/>
            <person name="Hadfield M.G."/>
        </authorList>
    </citation>
    <scope>NUCLEOTIDE SEQUENCE [LARGE SCALE GENOMIC DNA]</scope>
    <source>
        <strain evidence="2 3">HI1</strain>
    </source>
</reference>
<protein>
    <submittedName>
        <fullName evidence="2">Acetyltransferase</fullName>
    </submittedName>
</protein>
<proteinExistence type="predicted"/>
<gene>
    <name evidence="2" type="ORF">JF50_03120</name>
</gene>
<keyword evidence="2" id="KW-0808">Transferase</keyword>
<organism evidence="2 3">
    <name type="scientific">Pseudoalteromonas luteoviolacea</name>
    <dbReference type="NCBI Taxonomy" id="43657"/>
    <lineage>
        <taxon>Bacteria</taxon>
        <taxon>Pseudomonadati</taxon>
        <taxon>Pseudomonadota</taxon>
        <taxon>Gammaproteobacteria</taxon>
        <taxon>Alteromonadales</taxon>
        <taxon>Pseudoalteromonadaceae</taxon>
        <taxon>Pseudoalteromonas</taxon>
    </lineage>
</organism>
<comment type="caution">
    <text evidence="2">The sequence shown here is derived from an EMBL/GenBank/DDBJ whole genome shotgun (WGS) entry which is preliminary data.</text>
</comment>
<dbReference type="PROSITE" id="PS51186">
    <property type="entry name" value="GNAT"/>
    <property type="match status" value="1"/>
</dbReference>
<name>A0A0C1QHK3_9GAMM</name>
<dbReference type="OrthoDB" id="8304386at2"/>
<dbReference type="InterPro" id="IPR000182">
    <property type="entry name" value="GNAT_dom"/>
</dbReference>
<accession>A0A0C1QHK3</accession>
<dbReference type="AlphaFoldDB" id="A0A0C1QHK3"/>
<dbReference type="RefSeq" id="WP_039608024.1">
    <property type="nucleotide sequence ID" value="NZ_JWIC01000003.1"/>
</dbReference>
<dbReference type="Proteomes" id="UP000031327">
    <property type="component" value="Unassembled WGS sequence"/>
</dbReference>
<dbReference type="EMBL" id="JWIC01000003">
    <property type="protein sequence ID" value="KID58855.1"/>
    <property type="molecule type" value="Genomic_DNA"/>
</dbReference>
<dbReference type="Gene3D" id="3.40.630.30">
    <property type="match status" value="1"/>
</dbReference>
<evidence type="ECO:0000313" key="3">
    <source>
        <dbReference type="Proteomes" id="UP000031327"/>
    </source>
</evidence>
<dbReference type="Pfam" id="PF00583">
    <property type="entry name" value="Acetyltransf_1"/>
    <property type="match status" value="1"/>
</dbReference>
<evidence type="ECO:0000313" key="2">
    <source>
        <dbReference type="EMBL" id="KID58855.1"/>
    </source>
</evidence>
<dbReference type="GO" id="GO:0016747">
    <property type="term" value="F:acyltransferase activity, transferring groups other than amino-acyl groups"/>
    <property type="evidence" value="ECO:0007669"/>
    <property type="project" value="InterPro"/>
</dbReference>
<dbReference type="SUPFAM" id="SSF55729">
    <property type="entry name" value="Acyl-CoA N-acyltransferases (Nat)"/>
    <property type="match status" value="1"/>
</dbReference>